<dbReference type="EMBL" id="FUWX01000010">
    <property type="protein sequence ID" value="SJZ74333.1"/>
    <property type="molecule type" value="Genomic_DNA"/>
</dbReference>
<feature type="chain" id="PRO_5012074915" evidence="6">
    <location>
        <begin position="20"/>
        <end position="319"/>
    </location>
</feature>
<evidence type="ECO:0000256" key="6">
    <source>
        <dbReference type="SAM" id="SignalP"/>
    </source>
</evidence>
<keyword evidence="5" id="KW-0175">Coiled coil</keyword>
<dbReference type="Proteomes" id="UP000191153">
    <property type="component" value="Unassembled WGS sequence"/>
</dbReference>
<dbReference type="OrthoDB" id="9782229at2"/>
<dbReference type="SUPFAM" id="SSF56935">
    <property type="entry name" value="Porins"/>
    <property type="match status" value="1"/>
</dbReference>
<dbReference type="PRINTS" id="PR01021">
    <property type="entry name" value="OMPADOMAIN"/>
</dbReference>
<comment type="subcellular location">
    <subcellularLocation>
        <location evidence="1">Cell outer membrane</location>
    </subcellularLocation>
</comment>
<dbReference type="InterPro" id="IPR050330">
    <property type="entry name" value="Bact_OuterMem_StrucFunc"/>
</dbReference>
<evidence type="ECO:0000256" key="4">
    <source>
        <dbReference type="PROSITE-ProRule" id="PRU00473"/>
    </source>
</evidence>
<proteinExistence type="predicted"/>
<feature type="domain" description="OmpA-like" evidence="7">
    <location>
        <begin position="198"/>
        <end position="319"/>
    </location>
</feature>
<dbReference type="InterPro" id="IPR036737">
    <property type="entry name" value="OmpA-like_sf"/>
</dbReference>
<gene>
    <name evidence="8" type="ORF">SAMN02745174_01419</name>
</gene>
<keyword evidence="9" id="KW-1185">Reference proteome</keyword>
<evidence type="ECO:0000256" key="3">
    <source>
        <dbReference type="ARBA" id="ARBA00023237"/>
    </source>
</evidence>
<dbReference type="InterPro" id="IPR006664">
    <property type="entry name" value="OMP_bac"/>
</dbReference>
<dbReference type="PANTHER" id="PTHR30329:SF21">
    <property type="entry name" value="LIPOPROTEIN YIAD-RELATED"/>
    <property type="match status" value="1"/>
</dbReference>
<reference evidence="8 9" key="1">
    <citation type="submission" date="2017-02" db="EMBL/GenBank/DDBJ databases">
        <authorList>
            <person name="Peterson S.W."/>
        </authorList>
    </citation>
    <scope>NUCLEOTIDE SEQUENCE [LARGE SCALE GENOMIC DNA]</scope>
    <source>
        <strain evidence="8 9">ATCC 700028</strain>
    </source>
</reference>
<organism evidence="8 9">
    <name type="scientific">Cetobacterium ceti</name>
    <dbReference type="NCBI Taxonomy" id="180163"/>
    <lineage>
        <taxon>Bacteria</taxon>
        <taxon>Fusobacteriati</taxon>
        <taxon>Fusobacteriota</taxon>
        <taxon>Fusobacteriia</taxon>
        <taxon>Fusobacteriales</taxon>
        <taxon>Fusobacteriaceae</taxon>
        <taxon>Cetobacterium</taxon>
    </lineage>
</organism>
<dbReference type="Gene3D" id="3.30.1330.60">
    <property type="entry name" value="OmpA-like domain"/>
    <property type="match status" value="1"/>
</dbReference>
<dbReference type="SUPFAM" id="SSF103088">
    <property type="entry name" value="OmpA-like"/>
    <property type="match status" value="1"/>
</dbReference>
<dbReference type="InterPro" id="IPR006665">
    <property type="entry name" value="OmpA-like"/>
</dbReference>
<dbReference type="GO" id="GO:0009279">
    <property type="term" value="C:cell outer membrane"/>
    <property type="evidence" value="ECO:0007669"/>
    <property type="project" value="UniProtKB-SubCell"/>
</dbReference>
<feature type="coiled-coil region" evidence="5">
    <location>
        <begin position="172"/>
        <end position="199"/>
    </location>
</feature>
<dbReference type="RefSeq" id="WP_078693911.1">
    <property type="nucleotide sequence ID" value="NZ_FUWX01000010.1"/>
</dbReference>
<dbReference type="AlphaFoldDB" id="A0A1T4N512"/>
<evidence type="ECO:0000256" key="2">
    <source>
        <dbReference type="ARBA" id="ARBA00023136"/>
    </source>
</evidence>
<keyword evidence="3" id="KW-0998">Cell outer membrane</keyword>
<dbReference type="Pfam" id="PF00691">
    <property type="entry name" value="OmpA"/>
    <property type="match status" value="1"/>
</dbReference>
<sequence length="319" mass="35164">MKKLSLLLGGILICTTAFGAQLQLKAGFEPWRETTNQTNTFDPGYSLGAEVLFNAENHPFDYGIGTQWKSKFKGSADGSIKNIIPVYLTGKYHFMDNAFYGVARAGWSFVDSNRSNDGMYLGAGVGKDFGPVNVEAVYETIDLQGKSKLYDNSRTQVASIQFGYTFGENTRVKLAREAAAQAEAARQEYLQQQKAAEEAALLNKLEQKVVVADNYSVNKLTTKDMDMAKIDYLVSNVNDRQGTIYVDGYTDNTGSKATNLKLSEKRAQEVANVIEGKLTTENVAVKAEGKGATNFLNNNKTKADKLANRRVEVYFQANN</sequence>
<keyword evidence="6" id="KW-0732">Signal</keyword>
<evidence type="ECO:0000256" key="5">
    <source>
        <dbReference type="SAM" id="Coils"/>
    </source>
</evidence>
<evidence type="ECO:0000256" key="1">
    <source>
        <dbReference type="ARBA" id="ARBA00004442"/>
    </source>
</evidence>
<keyword evidence="2 4" id="KW-0472">Membrane</keyword>
<evidence type="ECO:0000259" key="7">
    <source>
        <dbReference type="PROSITE" id="PS51123"/>
    </source>
</evidence>
<feature type="signal peptide" evidence="6">
    <location>
        <begin position="1"/>
        <end position="19"/>
    </location>
</feature>
<evidence type="ECO:0000313" key="9">
    <source>
        <dbReference type="Proteomes" id="UP000191153"/>
    </source>
</evidence>
<name>A0A1T4N512_9FUSO</name>
<dbReference type="CDD" id="cd07185">
    <property type="entry name" value="OmpA_C-like"/>
    <property type="match status" value="1"/>
</dbReference>
<accession>A0A1T4N512</accession>
<evidence type="ECO:0000313" key="8">
    <source>
        <dbReference type="EMBL" id="SJZ74333.1"/>
    </source>
</evidence>
<dbReference type="PANTHER" id="PTHR30329">
    <property type="entry name" value="STATOR ELEMENT OF FLAGELLAR MOTOR COMPLEX"/>
    <property type="match status" value="1"/>
</dbReference>
<dbReference type="PROSITE" id="PS51123">
    <property type="entry name" value="OMPA_2"/>
    <property type="match status" value="1"/>
</dbReference>
<protein>
    <submittedName>
        <fullName evidence="8">OmpA family protein</fullName>
    </submittedName>
</protein>
<dbReference type="STRING" id="180163.SAMN02745174_01419"/>